<feature type="domain" description="Protein kinase" evidence="9">
    <location>
        <begin position="17"/>
        <end position="321"/>
    </location>
</feature>
<comment type="catalytic activity">
    <reaction evidence="7">
        <text>L-threonyl-[protein] + ATP = O-phospho-L-threonyl-[protein] + ADP + H(+)</text>
        <dbReference type="Rhea" id="RHEA:46608"/>
        <dbReference type="Rhea" id="RHEA-COMP:11060"/>
        <dbReference type="Rhea" id="RHEA-COMP:11605"/>
        <dbReference type="ChEBI" id="CHEBI:15378"/>
        <dbReference type="ChEBI" id="CHEBI:30013"/>
        <dbReference type="ChEBI" id="CHEBI:30616"/>
        <dbReference type="ChEBI" id="CHEBI:61977"/>
        <dbReference type="ChEBI" id="CHEBI:456216"/>
        <dbReference type="EC" id="2.7.11.1"/>
    </reaction>
</comment>
<dbReference type="Gene3D" id="1.10.510.10">
    <property type="entry name" value="Transferase(Phosphotransferase) domain 1"/>
    <property type="match status" value="1"/>
</dbReference>
<keyword evidence="4" id="KW-0547">Nucleotide-binding</keyword>
<dbReference type="Gene3D" id="3.30.200.20">
    <property type="entry name" value="Phosphorylase Kinase, domain 1"/>
    <property type="match status" value="1"/>
</dbReference>
<dbReference type="SUPFAM" id="SSF56112">
    <property type="entry name" value="Protein kinase-like (PK-like)"/>
    <property type="match status" value="1"/>
</dbReference>
<dbReference type="InterPro" id="IPR000719">
    <property type="entry name" value="Prot_kinase_dom"/>
</dbReference>
<evidence type="ECO:0000259" key="9">
    <source>
        <dbReference type="PROSITE" id="PS50011"/>
    </source>
</evidence>
<accession>A0A6A5WRN9</accession>
<dbReference type="EC" id="2.7.11.1" evidence="1"/>
<gene>
    <name evidence="10" type="ORF">P154DRAFT_46075</name>
</gene>
<dbReference type="Pfam" id="PF00069">
    <property type="entry name" value="Pkinase"/>
    <property type="match status" value="1"/>
</dbReference>
<evidence type="ECO:0000313" key="10">
    <source>
        <dbReference type="EMBL" id="KAF2004533.1"/>
    </source>
</evidence>
<evidence type="ECO:0000256" key="3">
    <source>
        <dbReference type="ARBA" id="ARBA00022679"/>
    </source>
</evidence>
<dbReference type="OrthoDB" id="4062651at2759"/>
<evidence type="ECO:0000313" key="11">
    <source>
        <dbReference type="Proteomes" id="UP000799779"/>
    </source>
</evidence>
<dbReference type="InterPro" id="IPR011009">
    <property type="entry name" value="Kinase-like_dom_sf"/>
</dbReference>
<evidence type="ECO:0000256" key="1">
    <source>
        <dbReference type="ARBA" id="ARBA00012513"/>
    </source>
</evidence>
<dbReference type="Proteomes" id="UP000799779">
    <property type="component" value="Unassembled WGS sequence"/>
</dbReference>
<reference evidence="10" key="1">
    <citation type="journal article" date="2020" name="Stud. Mycol.">
        <title>101 Dothideomycetes genomes: a test case for predicting lifestyles and emergence of pathogens.</title>
        <authorList>
            <person name="Haridas S."/>
            <person name="Albert R."/>
            <person name="Binder M."/>
            <person name="Bloem J."/>
            <person name="Labutti K."/>
            <person name="Salamov A."/>
            <person name="Andreopoulos B."/>
            <person name="Baker S."/>
            <person name="Barry K."/>
            <person name="Bills G."/>
            <person name="Bluhm B."/>
            <person name="Cannon C."/>
            <person name="Castanera R."/>
            <person name="Culley D."/>
            <person name="Daum C."/>
            <person name="Ezra D."/>
            <person name="Gonzalez J."/>
            <person name="Henrissat B."/>
            <person name="Kuo A."/>
            <person name="Liang C."/>
            <person name="Lipzen A."/>
            <person name="Lutzoni F."/>
            <person name="Magnuson J."/>
            <person name="Mondo S."/>
            <person name="Nolan M."/>
            <person name="Ohm R."/>
            <person name="Pangilinan J."/>
            <person name="Park H.-J."/>
            <person name="Ramirez L."/>
            <person name="Alfaro M."/>
            <person name="Sun H."/>
            <person name="Tritt A."/>
            <person name="Yoshinaga Y."/>
            <person name="Zwiers L.-H."/>
            <person name="Turgeon B."/>
            <person name="Goodwin S."/>
            <person name="Spatafora J."/>
            <person name="Crous P."/>
            <person name="Grigoriev I."/>
        </authorList>
    </citation>
    <scope>NUCLEOTIDE SEQUENCE</scope>
    <source>
        <strain evidence="10">CBS 123094</strain>
    </source>
</reference>
<dbReference type="PROSITE" id="PS00108">
    <property type="entry name" value="PROTEIN_KINASE_ST"/>
    <property type="match status" value="1"/>
</dbReference>
<name>A0A6A5WRN9_9PLEO</name>
<keyword evidence="5 10" id="KW-0418">Kinase</keyword>
<dbReference type="AlphaFoldDB" id="A0A6A5WRN9"/>
<dbReference type="GO" id="GO:0005634">
    <property type="term" value="C:nucleus"/>
    <property type="evidence" value="ECO:0007669"/>
    <property type="project" value="TreeGrafter"/>
</dbReference>
<dbReference type="CDD" id="cd00180">
    <property type="entry name" value="PKc"/>
    <property type="match status" value="1"/>
</dbReference>
<evidence type="ECO:0000256" key="8">
    <source>
        <dbReference type="ARBA" id="ARBA00048679"/>
    </source>
</evidence>
<keyword evidence="11" id="KW-1185">Reference proteome</keyword>
<dbReference type="EMBL" id="ML977567">
    <property type="protein sequence ID" value="KAF2004533.1"/>
    <property type="molecule type" value="Genomic_DNA"/>
</dbReference>
<dbReference type="PANTHER" id="PTHR43671:SF98">
    <property type="entry name" value="SERINE_THREONINE-PROTEIN KINASE NEK11"/>
    <property type="match status" value="1"/>
</dbReference>
<dbReference type="PROSITE" id="PS50011">
    <property type="entry name" value="PROTEIN_KINASE_DOM"/>
    <property type="match status" value="1"/>
</dbReference>
<keyword evidence="2" id="KW-0723">Serine/threonine-protein kinase</keyword>
<dbReference type="GO" id="GO:0004674">
    <property type="term" value="F:protein serine/threonine kinase activity"/>
    <property type="evidence" value="ECO:0007669"/>
    <property type="project" value="UniProtKB-KW"/>
</dbReference>
<evidence type="ECO:0000256" key="6">
    <source>
        <dbReference type="ARBA" id="ARBA00022840"/>
    </source>
</evidence>
<dbReference type="InterPro" id="IPR050660">
    <property type="entry name" value="NEK_Ser/Thr_kinase"/>
</dbReference>
<comment type="catalytic activity">
    <reaction evidence="8">
        <text>L-seryl-[protein] + ATP = O-phospho-L-seryl-[protein] + ADP + H(+)</text>
        <dbReference type="Rhea" id="RHEA:17989"/>
        <dbReference type="Rhea" id="RHEA-COMP:9863"/>
        <dbReference type="Rhea" id="RHEA-COMP:11604"/>
        <dbReference type="ChEBI" id="CHEBI:15378"/>
        <dbReference type="ChEBI" id="CHEBI:29999"/>
        <dbReference type="ChEBI" id="CHEBI:30616"/>
        <dbReference type="ChEBI" id="CHEBI:83421"/>
        <dbReference type="ChEBI" id="CHEBI:456216"/>
        <dbReference type="EC" id="2.7.11.1"/>
    </reaction>
</comment>
<sequence length="387" mass="44702">MATEIHSVYESQENAPYDTLEFLGGGSHGAVHRIRHRGNGKYYAQKSIRMPHKWRSEREQMVNKIKDEARIIRRLRNNPHIVEVVATYETSSRFNPTFCILLLPIAERDLGTTLDHIDQMPKGEEKNEAIFTMRHWAACLVRAMDYMHYNRVKHKDIKPTNILVRGDQVYITDFGIARDFLLEADSESTAINVEGTRRYCPPEGLNQGRRGRASDIFSLGCCFLEMATVMTTSGQLGTLRQQNLVYAEREEHVLRWMYYLFSELAFLRRNKGEGGGLSTSTDNLILKHAPPLPALAFIMMDPTAAKRITARQLVTLISIWSQDMYCDKCRVGVPSEDPTLGVHSKFKSRENLEYPKNPAEVLKPTFALPRDWEDAKRFWLKDHMWWH</sequence>
<evidence type="ECO:0000256" key="2">
    <source>
        <dbReference type="ARBA" id="ARBA00022527"/>
    </source>
</evidence>
<dbReference type="GO" id="GO:0005524">
    <property type="term" value="F:ATP binding"/>
    <property type="evidence" value="ECO:0007669"/>
    <property type="project" value="UniProtKB-KW"/>
</dbReference>
<protein>
    <recommendedName>
        <fullName evidence="1">non-specific serine/threonine protein kinase</fullName>
        <ecNumber evidence="1">2.7.11.1</ecNumber>
    </recommendedName>
</protein>
<dbReference type="SMART" id="SM00220">
    <property type="entry name" value="S_TKc"/>
    <property type="match status" value="1"/>
</dbReference>
<evidence type="ECO:0000256" key="4">
    <source>
        <dbReference type="ARBA" id="ARBA00022741"/>
    </source>
</evidence>
<keyword evidence="3" id="KW-0808">Transferase</keyword>
<keyword evidence="6" id="KW-0067">ATP-binding</keyword>
<proteinExistence type="predicted"/>
<dbReference type="InterPro" id="IPR008271">
    <property type="entry name" value="Ser/Thr_kinase_AS"/>
</dbReference>
<dbReference type="PANTHER" id="PTHR43671">
    <property type="entry name" value="SERINE/THREONINE-PROTEIN KINASE NEK"/>
    <property type="match status" value="1"/>
</dbReference>
<evidence type="ECO:0000256" key="5">
    <source>
        <dbReference type="ARBA" id="ARBA00022777"/>
    </source>
</evidence>
<organism evidence="10 11">
    <name type="scientific">Amniculicola lignicola CBS 123094</name>
    <dbReference type="NCBI Taxonomy" id="1392246"/>
    <lineage>
        <taxon>Eukaryota</taxon>
        <taxon>Fungi</taxon>
        <taxon>Dikarya</taxon>
        <taxon>Ascomycota</taxon>
        <taxon>Pezizomycotina</taxon>
        <taxon>Dothideomycetes</taxon>
        <taxon>Pleosporomycetidae</taxon>
        <taxon>Pleosporales</taxon>
        <taxon>Amniculicolaceae</taxon>
        <taxon>Amniculicola</taxon>
    </lineage>
</organism>
<evidence type="ECO:0000256" key="7">
    <source>
        <dbReference type="ARBA" id="ARBA00047899"/>
    </source>
</evidence>